<reference evidence="1 2" key="1">
    <citation type="submission" date="2019-06" db="EMBL/GenBank/DDBJ databases">
        <title>A chromosomal-level reference genome of Carpinus fangiana (Coryloideae, Betulaceae).</title>
        <authorList>
            <person name="Yang X."/>
            <person name="Wang Z."/>
            <person name="Zhang L."/>
            <person name="Hao G."/>
            <person name="Liu J."/>
            <person name="Yang Y."/>
        </authorList>
    </citation>
    <scope>NUCLEOTIDE SEQUENCE [LARGE SCALE GENOMIC DNA]</scope>
    <source>
        <strain evidence="1">Cfa_2016G</strain>
        <tissue evidence="1">Leaf</tissue>
    </source>
</reference>
<protein>
    <submittedName>
        <fullName evidence="1">Uncharacterized protein</fullName>
    </submittedName>
</protein>
<accession>A0A5N6QBE3</accession>
<keyword evidence="2" id="KW-1185">Reference proteome</keyword>
<dbReference type="AlphaFoldDB" id="A0A5N6QBE3"/>
<organism evidence="1 2">
    <name type="scientific">Carpinus fangiana</name>
    <dbReference type="NCBI Taxonomy" id="176857"/>
    <lineage>
        <taxon>Eukaryota</taxon>
        <taxon>Viridiplantae</taxon>
        <taxon>Streptophyta</taxon>
        <taxon>Embryophyta</taxon>
        <taxon>Tracheophyta</taxon>
        <taxon>Spermatophyta</taxon>
        <taxon>Magnoliopsida</taxon>
        <taxon>eudicotyledons</taxon>
        <taxon>Gunneridae</taxon>
        <taxon>Pentapetalae</taxon>
        <taxon>rosids</taxon>
        <taxon>fabids</taxon>
        <taxon>Fagales</taxon>
        <taxon>Betulaceae</taxon>
        <taxon>Carpinus</taxon>
    </lineage>
</organism>
<proteinExistence type="predicted"/>
<evidence type="ECO:0000313" key="1">
    <source>
        <dbReference type="EMBL" id="KAE7996628.1"/>
    </source>
</evidence>
<sequence length="64" mass="7386">MSQRNYIGSKILFYRLGAMDKDQVSGGHLKSLPATWVVRLKYPKFKLVENPHHKSTLKRAIPSF</sequence>
<gene>
    <name evidence="1" type="ORF">FH972_001336</name>
</gene>
<evidence type="ECO:0000313" key="2">
    <source>
        <dbReference type="Proteomes" id="UP000327013"/>
    </source>
</evidence>
<dbReference type="Proteomes" id="UP000327013">
    <property type="component" value="Chromosome 1"/>
</dbReference>
<dbReference type="EMBL" id="CM017321">
    <property type="protein sequence ID" value="KAE7996628.1"/>
    <property type="molecule type" value="Genomic_DNA"/>
</dbReference>
<name>A0A5N6QBE3_9ROSI</name>